<dbReference type="CDD" id="cd06558">
    <property type="entry name" value="crotonase-like"/>
    <property type="match status" value="1"/>
</dbReference>
<keyword evidence="4" id="KW-0456">Lyase</keyword>
<evidence type="ECO:0000256" key="7">
    <source>
        <dbReference type="ARBA" id="ARBA00038883"/>
    </source>
</evidence>
<dbReference type="GeneID" id="101850526"/>
<proteinExistence type="inferred from homology"/>
<keyword evidence="14" id="KW-1185">Reference proteome</keyword>
<evidence type="ECO:0000256" key="11">
    <source>
        <dbReference type="ARBA" id="ARBA00047446"/>
    </source>
</evidence>
<dbReference type="PANTHER" id="PTHR11941:SF27">
    <property type="entry name" value="ETHYLMALONYL-COA DECARBOXYLASE"/>
    <property type="match status" value="1"/>
</dbReference>
<evidence type="ECO:0000256" key="13">
    <source>
        <dbReference type="RuleBase" id="RU003707"/>
    </source>
</evidence>
<reference evidence="15" key="1">
    <citation type="submission" date="2025-08" db="UniProtKB">
        <authorList>
            <consortium name="RefSeq"/>
        </authorList>
    </citation>
    <scope>IDENTIFICATION</scope>
</reference>
<dbReference type="Gene3D" id="3.90.226.10">
    <property type="entry name" value="2-enoyl-CoA Hydratase, Chain A, domain 1"/>
    <property type="match status" value="1"/>
</dbReference>
<evidence type="ECO:0000256" key="5">
    <source>
        <dbReference type="ARBA" id="ARBA00036343"/>
    </source>
</evidence>
<protein>
    <recommendedName>
        <fullName evidence="8">Ethylmalonyl-CoA decarboxylase</fullName>
        <ecNumber evidence="7">4.1.1.94</ecNumber>
    </recommendedName>
    <alternativeName>
        <fullName evidence="10">Enoyl-CoA hydratase domain-containing protein 1</fullName>
    </alternativeName>
    <alternativeName>
        <fullName evidence="9">Methylmalonyl-CoA decarboxylase</fullName>
    </alternativeName>
</protein>
<evidence type="ECO:0000313" key="14">
    <source>
        <dbReference type="Proteomes" id="UP000694888"/>
    </source>
</evidence>
<dbReference type="Pfam" id="PF00378">
    <property type="entry name" value="ECH_1"/>
    <property type="match status" value="1"/>
</dbReference>
<dbReference type="EC" id="4.1.1.94" evidence="7"/>
<dbReference type="SUPFAM" id="SSF52096">
    <property type="entry name" value="ClpP/crotonase"/>
    <property type="match status" value="1"/>
</dbReference>
<comment type="catalytic activity">
    <reaction evidence="11">
        <text>(S)-methylmalonyl-CoA + H(+) = propanoyl-CoA + CO2</text>
        <dbReference type="Rhea" id="RHEA:61340"/>
        <dbReference type="ChEBI" id="CHEBI:15378"/>
        <dbReference type="ChEBI" id="CHEBI:16526"/>
        <dbReference type="ChEBI" id="CHEBI:57327"/>
        <dbReference type="ChEBI" id="CHEBI:57392"/>
        <dbReference type="EC" id="4.1.1.94"/>
    </reaction>
    <physiologicalReaction direction="left-to-right" evidence="11">
        <dbReference type="Rhea" id="RHEA:61341"/>
    </physiologicalReaction>
</comment>
<dbReference type="RefSeq" id="XP_005090127.1">
    <property type="nucleotide sequence ID" value="XM_005090070.3"/>
</dbReference>
<sequence>MNAFKRFFLTMATITSKFIREAQKLPPLKMFLRAFSSAPQMELLPIRKELGKFEGGSVDLEMDEQTGIAVMTLNNPRRLNSMTGKMMVDMSDRITQLEQWKKGKGLILMGIGGNFCSGGDLTFVRKALHYGAEMATYQHHTLTRLLNLPLISVALLQGHTLGGGAELSTACDFRVMSPTAKVGFVQIKMGLTTGWGATTRLVHLLGRQKALGLLCSAKVLSAEEAKSEGLVDSVMMYGLSQEDEFTECKKWLVSNYCRHDSDLIQATKSSVVYSDLNRDLDTSLRNEREVFAQYWGGPAQKAALEANVKHNK</sequence>
<comment type="catalytic activity">
    <reaction evidence="6">
        <text>(2R)-ethylmalonyl-CoA + H(+) = butanoyl-CoA + CO2</text>
        <dbReference type="Rhea" id="RHEA:59540"/>
        <dbReference type="ChEBI" id="CHEBI:15378"/>
        <dbReference type="ChEBI" id="CHEBI:16526"/>
        <dbReference type="ChEBI" id="CHEBI:57371"/>
        <dbReference type="ChEBI" id="CHEBI:85316"/>
        <dbReference type="EC" id="4.1.1.94"/>
    </reaction>
    <physiologicalReaction direction="left-to-right" evidence="6">
        <dbReference type="Rhea" id="RHEA:59541"/>
    </physiologicalReaction>
</comment>
<evidence type="ECO:0000256" key="4">
    <source>
        <dbReference type="ARBA" id="ARBA00023239"/>
    </source>
</evidence>
<evidence type="ECO:0000313" key="15">
    <source>
        <dbReference type="RefSeq" id="XP_005090127.1"/>
    </source>
</evidence>
<name>A0ABM0JBX4_APLCA</name>
<comment type="similarity">
    <text evidence="2 13">Belongs to the enoyl-CoA hydratase/isomerase family.</text>
</comment>
<organism evidence="14 15">
    <name type="scientific">Aplysia californica</name>
    <name type="common">California sea hare</name>
    <dbReference type="NCBI Taxonomy" id="6500"/>
    <lineage>
        <taxon>Eukaryota</taxon>
        <taxon>Metazoa</taxon>
        <taxon>Spiralia</taxon>
        <taxon>Lophotrochozoa</taxon>
        <taxon>Mollusca</taxon>
        <taxon>Gastropoda</taxon>
        <taxon>Heterobranchia</taxon>
        <taxon>Euthyneura</taxon>
        <taxon>Tectipleura</taxon>
        <taxon>Aplysiida</taxon>
        <taxon>Aplysioidea</taxon>
        <taxon>Aplysiidae</taxon>
        <taxon>Aplysia</taxon>
    </lineage>
</organism>
<evidence type="ECO:0000256" key="10">
    <source>
        <dbReference type="ARBA" id="ARBA00042182"/>
    </source>
</evidence>
<keyword evidence="3" id="KW-0963">Cytoplasm</keyword>
<dbReference type="Proteomes" id="UP000694888">
    <property type="component" value="Unplaced"/>
</dbReference>
<dbReference type="PROSITE" id="PS00166">
    <property type="entry name" value="ENOYL_COA_HYDRATASE"/>
    <property type="match status" value="1"/>
</dbReference>
<evidence type="ECO:0000256" key="8">
    <source>
        <dbReference type="ARBA" id="ARBA00039903"/>
    </source>
</evidence>
<dbReference type="InterPro" id="IPR029045">
    <property type="entry name" value="ClpP/crotonase-like_dom_sf"/>
</dbReference>
<dbReference type="PANTHER" id="PTHR11941">
    <property type="entry name" value="ENOYL-COA HYDRATASE-RELATED"/>
    <property type="match status" value="1"/>
</dbReference>
<evidence type="ECO:0000256" key="3">
    <source>
        <dbReference type="ARBA" id="ARBA00022490"/>
    </source>
</evidence>
<evidence type="ECO:0000256" key="6">
    <source>
        <dbReference type="ARBA" id="ARBA00036541"/>
    </source>
</evidence>
<comment type="function">
    <text evidence="12">Decarboxylates ethylmalonyl-CoA, a potentially toxic metabolite, to form butyryl-CoA, suggesting it might be involved in metabolite proofreading. Acts preferentially on (S)-ethylmalonyl-CoA but also has some activity on the (R)-isomer. Also has methylmalonyl-CoA decarboxylase activity at lower level.</text>
</comment>
<comment type="subcellular location">
    <subcellularLocation>
        <location evidence="1">Cytoplasm</location>
        <location evidence="1">Cytosol</location>
    </subcellularLocation>
</comment>
<gene>
    <name evidence="15" type="primary">LOC101850526</name>
</gene>
<dbReference type="InterPro" id="IPR001753">
    <property type="entry name" value="Enoyl-CoA_hydra/iso"/>
</dbReference>
<evidence type="ECO:0000256" key="1">
    <source>
        <dbReference type="ARBA" id="ARBA00004514"/>
    </source>
</evidence>
<evidence type="ECO:0000256" key="2">
    <source>
        <dbReference type="ARBA" id="ARBA00005254"/>
    </source>
</evidence>
<evidence type="ECO:0000256" key="9">
    <source>
        <dbReference type="ARBA" id="ARBA00042052"/>
    </source>
</evidence>
<comment type="catalytic activity">
    <reaction evidence="5">
        <text>(2S)-ethylmalonyl-CoA + H(+) = butanoyl-CoA + CO2</text>
        <dbReference type="Rhea" id="RHEA:32131"/>
        <dbReference type="ChEBI" id="CHEBI:15378"/>
        <dbReference type="ChEBI" id="CHEBI:16526"/>
        <dbReference type="ChEBI" id="CHEBI:57371"/>
        <dbReference type="ChEBI" id="CHEBI:60909"/>
        <dbReference type="EC" id="4.1.1.94"/>
    </reaction>
    <physiologicalReaction direction="left-to-right" evidence="5">
        <dbReference type="Rhea" id="RHEA:32132"/>
    </physiologicalReaction>
</comment>
<dbReference type="InterPro" id="IPR018376">
    <property type="entry name" value="Enoyl-CoA_hyd/isom_CS"/>
</dbReference>
<evidence type="ECO:0000256" key="12">
    <source>
        <dbReference type="ARBA" id="ARBA00056546"/>
    </source>
</evidence>
<accession>A0ABM0JBX4</accession>